<dbReference type="SUPFAM" id="SSF51735">
    <property type="entry name" value="NAD(P)-binding Rossmann-fold domains"/>
    <property type="match status" value="1"/>
</dbReference>
<dbReference type="SMART" id="SM00829">
    <property type="entry name" value="PKS_ER"/>
    <property type="match status" value="1"/>
</dbReference>
<evidence type="ECO:0000313" key="3">
    <source>
        <dbReference type="EMBL" id="PXX03287.1"/>
    </source>
</evidence>
<sequence>MSIEARQRCTTVGKVMSGSNRQIVLAERPEGKLERRHFRSVSSDVTEPAAGEVLCRTVLLSIDPANRAWMQASTYRDQLSGGDVMAGFTLCEVVAGDLSVGTVVVCEAGWQQYAILRVSDVQQVAPRANLGDHLGALGVNGITAYCGLLEVGRPQPGDTVVVSGAAGATGHLVGQLARLAGCVVVGIAGADAKLRVLTDRLGFDEAVSYRSRTFRKDLRAACPRGIDVYFDNVGGAVLEAALPLMNVNGRVVCCGAVSAYDAAAPSSGPRGVPGHLVTKRLRMEGFIASDFRDQWPVAEQRLAGWVDGGQLIAMQDVVDGLDSAPDALIGLLNGDNIGKRIVRVGPDPQRI</sequence>
<dbReference type="InterPro" id="IPR036291">
    <property type="entry name" value="NAD(P)-bd_dom_sf"/>
</dbReference>
<dbReference type="Gene3D" id="3.40.50.720">
    <property type="entry name" value="NAD(P)-binding Rossmann-like Domain"/>
    <property type="match status" value="1"/>
</dbReference>
<dbReference type="Pfam" id="PF16884">
    <property type="entry name" value="ADH_N_2"/>
    <property type="match status" value="1"/>
</dbReference>
<dbReference type="InterPro" id="IPR013149">
    <property type="entry name" value="ADH-like_C"/>
</dbReference>
<dbReference type="EMBL" id="QJJU01000023">
    <property type="protein sequence ID" value="PXX03287.1"/>
    <property type="molecule type" value="Genomic_DNA"/>
</dbReference>
<evidence type="ECO:0000259" key="2">
    <source>
        <dbReference type="SMART" id="SM00829"/>
    </source>
</evidence>
<dbReference type="InterPro" id="IPR041694">
    <property type="entry name" value="ADH_N_2"/>
</dbReference>
<keyword evidence="4" id="KW-1185">Reference proteome</keyword>
<dbReference type="CDD" id="cd05288">
    <property type="entry name" value="PGDH"/>
    <property type="match status" value="1"/>
</dbReference>
<reference evidence="4" key="1">
    <citation type="submission" date="2018-05" db="EMBL/GenBank/DDBJ databases">
        <authorList>
            <person name="Deangelis K."/>
            <person name="Huntemann M."/>
            <person name="Clum A."/>
            <person name="Pillay M."/>
            <person name="Palaniappan K."/>
            <person name="Varghese N."/>
            <person name="Mikhailova N."/>
            <person name="Stamatis D."/>
            <person name="Reddy T."/>
            <person name="Daum C."/>
            <person name="Shapiro N."/>
            <person name="Ivanova N."/>
            <person name="Kyrpides N."/>
            <person name="Woyke T."/>
        </authorList>
    </citation>
    <scope>NUCLEOTIDE SEQUENCE [LARGE SCALE GENOMIC DNA]</scope>
    <source>
        <strain evidence="4">GAS496</strain>
    </source>
</reference>
<evidence type="ECO:0000256" key="1">
    <source>
        <dbReference type="ARBA" id="ARBA00023002"/>
    </source>
</evidence>
<comment type="caution">
    <text evidence="3">The sequence shown here is derived from an EMBL/GenBank/DDBJ whole genome shotgun (WGS) entry which is preliminary data.</text>
</comment>
<dbReference type="PANTHER" id="PTHR43205">
    <property type="entry name" value="PROSTAGLANDIN REDUCTASE"/>
    <property type="match status" value="1"/>
</dbReference>
<name>A0A318H9N0_9MYCO</name>
<protein>
    <recommendedName>
        <fullName evidence="2">Enoyl reductase (ER) domain-containing protein</fullName>
    </recommendedName>
</protein>
<dbReference type="InterPro" id="IPR045010">
    <property type="entry name" value="MDR_fam"/>
</dbReference>
<proteinExistence type="predicted"/>
<accession>A0A318H9N0</accession>
<evidence type="ECO:0000313" key="4">
    <source>
        <dbReference type="Proteomes" id="UP000247781"/>
    </source>
</evidence>
<dbReference type="InterPro" id="IPR011032">
    <property type="entry name" value="GroES-like_sf"/>
</dbReference>
<dbReference type="AlphaFoldDB" id="A0A318H9N0"/>
<dbReference type="Pfam" id="PF00107">
    <property type="entry name" value="ADH_zinc_N"/>
    <property type="match status" value="1"/>
</dbReference>
<dbReference type="SUPFAM" id="SSF50129">
    <property type="entry name" value="GroES-like"/>
    <property type="match status" value="1"/>
</dbReference>
<dbReference type="Gene3D" id="3.90.180.10">
    <property type="entry name" value="Medium-chain alcohol dehydrogenases, catalytic domain"/>
    <property type="match status" value="1"/>
</dbReference>
<dbReference type="GO" id="GO:0016628">
    <property type="term" value="F:oxidoreductase activity, acting on the CH-CH group of donors, NAD or NADP as acceptor"/>
    <property type="evidence" value="ECO:0007669"/>
    <property type="project" value="InterPro"/>
</dbReference>
<keyword evidence="1" id="KW-0560">Oxidoreductase</keyword>
<dbReference type="InterPro" id="IPR020843">
    <property type="entry name" value="ER"/>
</dbReference>
<dbReference type="PANTHER" id="PTHR43205:SF7">
    <property type="entry name" value="PROSTAGLANDIN REDUCTASE 1"/>
    <property type="match status" value="1"/>
</dbReference>
<gene>
    <name evidence="3" type="ORF">C8E89_12389</name>
</gene>
<dbReference type="Proteomes" id="UP000247781">
    <property type="component" value="Unassembled WGS sequence"/>
</dbReference>
<reference evidence="3 4" key="2">
    <citation type="submission" date="2018-06" db="EMBL/GenBank/DDBJ databases">
        <title>Sequencing of bacterial isolates from soil warming experiment in Harvard Forest, Massachusetts, USA.</title>
        <authorList>
            <person name="Deangelis K.PhD."/>
        </authorList>
    </citation>
    <scope>NUCLEOTIDE SEQUENCE [LARGE SCALE GENOMIC DNA]</scope>
    <source>
        <strain evidence="3 4">GAS496</strain>
    </source>
</reference>
<dbReference type="FunFam" id="3.40.50.720:FF:000121">
    <property type="entry name" value="Prostaglandin reductase 2"/>
    <property type="match status" value="1"/>
</dbReference>
<feature type="domain" description="Enoyl reductase (ER)" evidence="2">
    <location>
        <begin position="31"/>
        <end position="342"/>
    </location>
</feature>
<organism evidence="3 4">
    <name type="scientific">Mycolicibacterium moriokaense</name>
    <dbReference type="NCBI Taxonomy" id="39691"/>
    <lineage>
        <taxon>Bacteria</taxon>
        <taxon>Bacillati</taxon>
        <taxon>Actinomycetota</taxon>
        <taxon>Actinomycetes</taxon>
        <taxon>Mycobacteriales</taxon>
        <taxon>Mycobacteriaceae</taxon>
        <taxon>Mycolicibacterium</taxon>
    </lineage>
</organism>